<dbReference type="Proteomes" id="UP000294145">
    <property type="component" value="Unassembled WGS sequence"/>
</dbReference>
<dbReference type="EMBL" id="SISP01000020">
    <property type="protein sequence ID" value="TBM41361.1"/>
    <property type="molecule type" value="Genomic_DNA"/>
</dbReference>
<protein>
    <submittedName>
        <fullName evidence="1">Uncharacterized protein</fullName>
    </submittedName>
</protein>
<reference evidence="1 2" key="1">
    <citation type="submission" date="2019-02" db="EMBL/GenBank/DDBJ databases">
        <title>Genomic plasticity associated with the antimicrobial resistance in Vibrio cholerae.</title>
        <authorList>
            <person name="Verma J."/>
            <person name="Bag S."/>
            <person name="Saha B."/>
            <person name="Kumar P."/>
            <person name="Ghosh T.S."/>
            <person name="Dayal M."/>
            <person name="Senapati T."/>
            <person name="Mehra S."/>
            <person name="Dey P."/>
            <person name="Desigamani A."/>
            <person name="Kumar D."/>
            <person name="Rana P."/>
            <person name="Kumar B."/>
            <person name="Maiti T.K."/>
            <person name="Sharma N.C."/>
            <person name="Bhadra R.K."/>
            <person name="Mutreja A."/>
            <person name="Nair G.B."/>
            <person name="Ramamurthy T."/>
            <person name="Das B."/>
        </authorList>
    </citation>
    <scope>NUCLEOTIDE SEQUENCE [LARGE SCALE GENOMIC DNA]</scope>
    <source>
        <strain evidence="1 2">IDH06781</strain>
    </source>
</reference>
<name>A0A7Z7YCN9_VIBCL</name>
<gene>
    <name evidence="1" type="ORF">EYB64_12360</name>
</gene>
<organism evidence="1 2">
    <name type="scientific">Vibrio cholerae</name>
    <dbReference type="NCBI Taxonomy" id="666"/>
    <lineage>
        <taxon>Bacteria</taxon>
        <taxon>Pseudomonadati</taxon>
        <taxon>Pseudomonadota</taxon>
        <taxon>Gammaproteobacteria</taxon>
        <taxon>Vibrionales</taxon>
        <taxon>Vibrionaceae</taxon>
        <taxon>Vibrio</taxon>
    </lineage>
</organism>
<sequence>MQHSYEEWRESQRAERSAFNDWCNSEEARKLAAKQWQTGPFDGVYIAVSNVDDGLPQQACTEAAIKAVQEERNVSVASLFLDLHNKLEGFEYSTTNVEMFLKCQEDILSRAYGDVVPNSAFVSCY</sequence>
<evidence type="ECO:0000313" key="1">
    <source>
        <dbReference type="EMBL" id="TBM41361.1"/>
    </source>
</evidence>
<proteinExistence type="predicted"/>
<dbReference type="RefSeq" id="WP_114709123.1">
    <property type="nucleotide sequence ID" value="NZ_JACWKW010000009.1"/>
</dbReference>
<comment type="caution">
    <text evidence="1">The sequence shown here is derived from an EMBL/GenBank/DDBJ whole genome shotgun (WGS) entry which is preliminary data.</text>
</comment>
<accession>A0A7Z7YCN9</accession>
<dbReference type="AlphaFoldDB" id="A0A7Z7YCN9"/>
<evidence type="ECO:0000313" key="2">
    <source>
        <dbReference type="Proteomes" id="UP000294145"/>
    </source>
</evidence>